<dbReference type="EMBL" id="LS974617">
    <property type="protein sequence ID" value="CAG7886823.1"/>
    <property type="molecule type" value="Genomic_DNA"/>
</dbReference>
<dbReference type="AlphaFoldDB" id="A0A8D9LU11"/>
<dbReference type="Gramene" id="A01p08990.2_BraZ1">
    <property type="protein sequence ID" value="A01p08990.2_BraZ1.CDS"/>
    <property type="gene ID" value="A01g08990.2_BraZ1"/>
</dbReference>
<gene>
    <name evidence="1" type="ORF">BRAPAZ1V2_A01P08990.2</name>
</gene>
<reference evidence="1 2" key="1">
    <citation type="submission" date="2021-07" db="EMBL/GenBank/DDBJ databases">
        <authorList>
            <consortium name="Genoscope - CEA"/>
            <person name="William W."/>
        </authorList>
    </citation>
    <scope>NUCLEOTIDE SEQUENCE [LARGE SCALE GENOMIC DNA]</scope>
</reference>
<protein>
    <submittedName>
        <fullName evidence="1">Uncharacterized protein</fullName>
    </submittedName>
</protein>
<sequence>MSEEALSLSDGSAAYCLIESFSFCFVSFFSLDLQKGKVGGSTCLHCSFQWFRP</sequence>
<name>A0A8D9LU11_BRACM</name>
<evidence type="ECO:0000313" key="2">
    <source>
        <dbReference type="Proteomes" id="UP000694005"/>
    </source>
</evidence>
<organism evidence="1 2">
    <name type="scientific">Brassica campestris</name>
    <name type="common">Field mustard</name>
    <dbReference type="NCBI Taxonomy" id="3711"/>
    <lineage>
        <taxon>Eukaryota</taxon>
        <taxon>Viridiplantae</taxon>
        <taxon>Streptophyta</taxon>
        <taxon>Embryophyta</taxon>
        <taxon>Tracheophyta</taxon>
        <taxon>Spermatophyta</taxon>
        <taxon>Magnoliopsida</taxon>
        <taxon>eudicotyledons</taxon>
        <taxon>Gunneridae</taxon>
        <taxon>Pentapetalae</taxon>
        <taxon>rosids</taxon>
        <taxon>malvids</taxon>
        <taxon>Brassicales</taxon>
        <taxon>Brassicaceae</taxon>
        <taxon>Brassiceae</taxon>
        <taxon>Brassica</taxon>
    </lineage>
</organism>
<proteinExistence type="predicted"/>
<evidence type="ECO:0000313" key="1">
    <source>
        <dbReference type="EMBL" id="CAG7886823.1"/>
    </source>
</evidence>
<dbReference type="Proteomes" id="UP000694005">
    <property type="component" value="Chromosome A01"/>
</dbReference>
<accession>A0A8D9LU11</accession>